<gene>
    <name evidence="1" type="ORF">sle1_049</name>
</gene>
<dbReference type="Proteomes" id="UP000035016">
    <property type="component" value="Plasmid pSLE1"/>
</dbReference>
<accession>A0A0F7VQX6</accession>
<reference evidence="2" key="1">
    <citation type="submission" date="2015-02" db="EMBL/GenBank/DDBJ databases">
        <authorList>
            <person name="Gomez-Escribano P.J."/>
        </authorList>
    </citation>
    <scope>NUCLEOTIDE SEQUENCE [LARGE SCALE GENOMIC DNA]</scope>
    <source>
        <strain evidence="2">C34 (DSM 42122 / NRRL B-24963)</strain>
        <plasmid evidence="2">pSLE1</plasmid>
    </source>
</reference>
<keyword evidence="1" id="KW-0614">Plasmid</keyword>
<organism evidence="1 2">
    <name type="scientific">Streptomyces leeuwenhoekii</name>
    <dbReference type="NCBI Taxonomy" id="1437453"/>
    <lineage>
        <taxon>Bacteria</taxon>
        <taxon>Bacillati</taxon>
        <taxon>Actinomycetota</taxon>
        <taxon>Actinomycetes</taxon>
        <taxon>Kitasatosporales</taxon>
        <taxon>Streptomycetaceae</taxon>
        <taxon>Streptomyces</taxon>
    </lineage>
</organism>
<evidence type="ECO:0000313" key="2">
    <source>
        <dbReference type="Proteomes" id="UP000035016"/>
    </source>
</evidence>
<geneLocation type="plasmid" evidence="1 2">
    <name>pSLE1</name>
</geneLocation>
<evidence type="ECO:0000313" key="1">
    <source>
        <dbReference type="EMBL" id="CQR59216.1"/>
    </source>
</evidence>
<proteinExistence type="predicted"/>
<dbReference type="PATRIC" id="fig|1437453.6.peg.7174"/>
<protein>
    <submittedName>
        <fullName evidence="1">Sle1_049 protein</fullName>
    </submittedName>
</protein>
<name>A0A0F7VQX6_STRLW</name>
<dbReference type="AlphaFoldDB" id="A0A0F7VQX6"/>
<sequence>MAVMTHAPARPEADYRALPGPVQDAFTALMEQADTAGTTDHFLTLMARAASLIGMPLPPSGDIRRCACSCVCGCIFDAEDPGAHVIEHGEGYNLGRVQCPTCADWHPETA</sequence>
<dbReference type="EMBL" id="LN831788">
    <property type="protein sequence ID" value="CQR59216.1"/>
    <property type="molecule type" value="Genomic_DNA"/>
</dbReference>
<dbReference type="KEGG" id="sle:sle1_049"/>